<feature type="domain" description="ABC transporter" evidence="4">
    <location>
        <begin position="284"/>
        <end position="526"/>
    </location>
</feature>
<dbReference type="Pfam" id="PF16326">
    <property type="entry name" value="ABC_tran_CTD"/>
    <property type="match status" value="1"/>
</dbReference>
<dbReference type="GO" id="GO:0016887">
    <property type="term" value="F:ATP hydrolysis activity"/>
    <property type="evidence" value="ECO:0007669"/>
    <property type="project" value="InterPro"/>
</dbReference>
<sequence>MATNLVNLERVDKSYGITPLLEQVSLGVSAGERIGLVGRNGAGKTTLLGLLARTEEADAGRVTHNRGLRVGVLDQRDEFEPGRTVSDVVLGDLPAHTWLSDRRARDVLTGLLADVPLERTVDGLSGGERRRAALARLLVREHDLVLLDEPTNHLDIEVTDWLAQHLRARSEALVAVTHDRWFLDAVCTTTWELADARVNSFEGGYAAYVLARAERDRMADASESRRQNLLRKELAWLRRGAPARTSKPKFRLDAASALIADEPDPRDKPALAKFASARLGKTVVDLKDVDVRRGTRELLREVSWQLGPGERIGVVGVNGAGKTTLLRLLAGETEPDHGKVAWGQTVQLGHLSQELGTLDPDVTVAAAAEEIKRVVKLAPDNIRPGAVGRRPVPTVGPEVTAISLLERFGFRGDRLRTRVGELSGGERRRLELLCLLLTEPNVLLLDEPTNDLDIDTLQVIEDFLDGWPGSLVVVTHDRYFLERTCDTVWALLGDGRFALLPGGVEEYLQRRRDGAGAAGGPAAGNAFGAQANAAEASAASTPGTAGPPSPAPSPDAGARQASAADQRAAKKELAKLERQLSRLTARVDQLHSAQAEHASDYERLMELDGELRGVQAEKDEVETRWLELAELLEGTA</sequence>
<evidence type="ECO:0000313" key="6">
    <source>
        <dbReference type="Proteomes" id="UP000198983"/>
    </source>
</evidence>
<dbReference type="GO" id="GO:0005524">
    <property type="term" value="F:ATP binding"/>
    <property type="evidence" value="ECO:0007669"/>
    <property type="project" value="UniProtKB-KW"/>
</dbReference>
<dbReference type="PROSITE" id="PS00211">
    <property type="entry name" value="ABC_TRANSPORTER_1"/>
    <property type="match status" value="2"/>
</dbReference>
<evidence type="ECO:0000256" key="1">
    <source>
        <dbReference type="ARBA" id="ARBA00022741"/>
    </source>
</evidence>
<keyword evidence="1" id="KW-0547">Nucleotide-binding</keyword>
<dbReference type="PANTHER" id="PTHR42855">
    <property type="entry name" value="ABC TRANSPORTER ATP-BINDING SUBUNIT"/>
    <property type="match status" value="1"/>
</dbReference>
<dbReference type="InterPro" id="IPR027417">
    <property type="entry name" value="P-loop_NTPase"/>
</dbReference>
<feature type="region of interest" description="Disordered" evidence="3">
    <location>
        <begin position="533"/>
        <end position="570"/>
    </location>
</feature>
<keyword evidence="2 5" id="KW-0067">ATP-binding</keyword>
<dbReference type="STRING" id="117157.SAMN04489717_0095"/>
<dbReference type="InterPro" id="IPR003439">
    <property type="entry name" value="ABC_transporter-like_ATP-bd"/>
</dbReference>
<dbReference type="Gene3D" id="3.40.50.300">
    <property type="entry name" value="P-loop containing nucleotide triphosphate hydrolases"/>
    <property type="match status" value="2"/>
</dbReference>
<dbReference type="GO" id="GO:0003677">
    <property type="term" value="F:DNA binding"/>
    <property type="evidence" value="ECO:0007669"/>
    <property type="project" value="InterPro"/>
</dbReference>
<name>A0A1H1L3P2_9ACTN</name>
<feature type="domain" description="ABC transporter" evidence="4">
    <location>
        <begin position="6"/>
        <end position="237"/>
    </location>
</feature>
<gene>
    <name evidence="5" type="ORF">SAMN04489717_0095</name>
</gene>
<proteinExistence type="predicted"/>
<dbReference type="AlphaFoldDB" id="A0A1H1L3P2"/>
<evidence type="ECO:0000259" key="4">
    <source>
        <dbReference type="PROSITE" id="PS50893"/>
    </source>
</evidence>
<organism evidence="5 6">
    <name type="scientific">Actinopolymorpha singaporensis</name>
    <dbReference type="NCBI Taxonomy" id="117157"/>
    <lineage>
        <taxon>Bacteria</taxon>
        <taxon>Bacillati</taxon>
        <taxon>Actinomycetota</taxon>
        <taxon>Actinomycetes</taxon>
        <taxon>Propionibacteriales</taxon>
        <taxon>Actinopolymorphaceae</taxon>
        <taxon>Actinopolymorpha</taxon>
    </lineage>
</organism>
<keyword evidence="6" id="KW-1185">Reference proteome</keyword>
<dbReference type="SMART" id="SM00382">
    <property type="entry name" value="AAA"/>
    <property type="match status" value="2"/>
</dbReference>
<dbReference type="InterPro" id="IPR051309">
    <property type="entry name" value="ABCF_ATPase"/>
</dbReference>
<dbReference type="SUPFAM" id="SSF52540">
    <property type="entry name" value="P-loop containing nucleoside triphosphate hydrolases"/>
    <property type="match status" value="2"/>
</dbReference>
<reference evidence="5 6" key="1">
    <citation type="submission" date="2016-10" db="EMBL/GenBank/DDBJ databases">
        <authorList>
            <person name="de Groot N.N."/>
        </authorList>
    </citation>
    <scope>NUCLEOTIDE SEQUENCE [LARGE SCALE GENOMIC DNA]</scope>
    <source>
        <strain evidence="5 6">DSM 22024</strain>
    </source>
</reference>
<protein>
    <submittedName>
        <fullName evidence="5">ATP-binding cassette, subfamily F, uup</fullName>
    </submittedName>
</protein>
<evidence type="ECO:0000256" key="2">
    <source>
        <dbReference type="ARBA" id="ARBA00022840"/>
    </source>
</evidence>
<dbReference type="Pfam" id="PF00005">
    <property type="entry name" value="ABC_tran"/>
    <property type="match status" value="2"/>
</dbReference>
<evidence type="ECO:0000256" key="3">
    <source>
        <dbReference type="SAM" id="MobiDB-lite"/>
    </source>
</evidence>
<dbReference type="OrthoDB" id="5592724at2"/>
<dbReference type="PANTHER" id="PTHR42855:SF1">
    <property type="entry name" value="ABC TRANSPORTER DOMAIN-CONTAINING PROTEIN"/>
    <property type="match status" value="1"/>
</dbReference>
<dbReference type="EMBL" id="LT629732">
    <property type="protein sequence ID" value="SDR69204.1"/>
    <property type="molecule type" value="Genomic_DNA"/>
</dbReference>
<dbReference type="CDD" id="cd03221">
    <property type="entry name" value="ABCF_EF-3"/>
    <property type="match status" value="2"/>
</dbReference>
<feature type="compositionally biased region" description="Low complexity" evidence="3">
    <location>
        <begin position="554"/>
        <end position="566"/>
    </location>
</feature>
<dbReference type="PROSITE" id="PS50893">
    <property type="entry name" value="ABC_TRANSPORTER_2"/>
    <property type="match status" value="2"/>
</dbReference>
<dbReference type="Proteomes" id="UP000198983">
    <property type="component" value="Chromosome I"/>
</dbReference>
<accession>A0A1H1L3P2</accession>
<dbReference type="RefSeq" id="WP_092649510.1">
    <property type="nucleotide sequence ID" value="NZ_LT629732.1"/>
</dbReference>
<dbReference type="InterPro" id="IPR017871">
    <property type="entry name" value="ABC_transporter-like_CS"/>
</dbReference>
<feature type="compositionally biased region" description="Low complexity" evidence="3">
    <location>
        <begin position="533"/>
        <end position="544"/>
    </location>
</feature>
<dbReference type="InterPro" id="IPR003593">
    <property type="entry name" value="AAA+_ATPase"/>
</dbReference>
<dbReference type="InterPro" id="IPR032524">
    <property type="entry name" value="ABC_tran_C"/>
</dbReference>
<evidence type="ECO:0000313" key="5">
    <source>
        <dbReference type="EMBL" id="SDR69204.1"/>
    </source>
</evidence>